<comment type="subcellular location">
    <subcellularLocation>
        <location evidence="1">Nucleus</location>
    </subcellularLocation>
</comment>
<keyword evidence="4" id="KW-0804">Transcription</keyword>
<comment type="caution">
    <text evidence="7">The sequence shown here is derived from an EMBL/GenBank/DDBJ whole genome shotgun (WGS) entry which is preliminary data.</text>
</comment>
<dbReference type="SMART" id="SM01401">
    <property type="entry name" value="Sds3"/>
    <property type="match status" value="1"/>
</dbReference>
<dbReference type="GO" id="GO:0005654">
    <property type="term" value="C:nucleoplasm"/>
    <property type="evidence" value="ECO:0007669"/>
    <property type="project" value="UniProtKB-ARBA"/>
</dbReference>
<gene>
    <name evidence="7" type="ORF">AB6A40_001701</name>
</gene>
<organism evidence="7 8">
    <name type="scientific">Gnathostoma spinigerum</name>
    <dbReference type="NCBI Taxonomy" id="75299"/>
    <lineage>
        <taxon>Eukaryota</taxon>
        <taxon>Metazoa</taxon>
        <taxon>Ecdysozoa</taxon>
        <taxon>Nematoda</taxon>
        <taxon>Chromadorea</taxon>
        <taxon>Rhabditida</taxon>
        <taxon>Spirurina</taxon>
        <taxon>Gnathostomatomorpha</taxon>
        <taxon>Gnathostomatoidea</taxon>
        <taxon>Gnathostomatidae</taxon>
        <taxon>Gnathostoma</taxon>
    </lineage>
</organism>
<protein>
    <submittedName>
        <fullName evidence="7">Uncharacterized protein</fullName>
    </submittedName>
</protein>
<evidence type="ECO:0000256" key="3">
    <source>
        <dbReference type="ARBA" id="ARBA00023015"/>
    </source>
</evidence>
<feature type="compositionally biased region" description="Acidic residues" evidence="6">
    <location>
        <begin position="11"/>
        <end position="20"/>
    </location>
</feature>
<evidence type="ECO:0000256" key="4">
    <source>
        <dbReference type="ARBA" id="ARBA00023163"/>
    </source>
</evidence>
<dbReference type="InterPro" id="IPR013907">
    <property type="entry name" value="Sds3"/>
</dbReference>
<evidence type="ECO:0000313" key="8">
    <source>
        <dbReference type="Proteomes" id="UP001608902"/>
    </source>
</evidence>
<proteinExistence type="predicted"/>
<feature type="region of interest" description="Disordered" evidence="6">
    <location>
        <begin position="1"/>
        <end position="23"/>
    </location>
</feature>
<evidence type="ECO:0000256" key="5">
    <source>
        <dbReference type="ARBA" id="ARBA00023242"/>
    </source>
</evidence>
<sequence>MADPEKQPEDVSSDSDIEHDEYEKQRELHAKRLLWLEKRFAETKTRIRQERLKQLAARQSQILHQTAPDYLARRASFLKEHAARVKRNKALHDLQMEALRRKMVGTLEVSQKNLVNNKKLVLEKLESRLLAEIEEVKKDFAKKKSELDDYECPYSPTRFARDPEYDAMKREVENAIGPLIIYGAHKDEIMSDLKLIDRAVRWAENRVDYLNTRYE</sequence>
<accession>A0ABD6EEP2</accession>
<evidence type="ECO:0000256" key="6">
    <source>
        <dbReference type="SAM" id="MobiDB-lite"/>
    </source>
</evidence>
<dbReference type="Proteomes" id="UP001608902">
    <property type="component" value="Unassembled WGS sequence"/>
</dbReference>
<keyword evidence="3" id="KW-0805">Transcription regulation</keyword>
<keyword evidence="8" id="KW-1185">Reference proteome</keyword>
<dbReference type="AlphaFoldDB" id="A0ABD6EEP2"/>
<dbReference type="GO" id="GO:0010468">
    <property type="term" value="P:regulation of gene expression"/>
    <property type="evidence" value="ECO:0007669"/>
    <property type="project" value="UniProtKB-ARBA"/>
</dbReference>
<evidence type="ECO:0000256" key="1">
    <source>
        <dbReference type="ARBA" id="ARBA00004123"/>
    </source>
</evidence>
<evidence type="ECO:0000313" key="7">
    <source>
        <dbReference type="EMBL" id="MFH4974992.1"/>
    </source>
</evidence>
<name>A0ABD6EEP2_9BILA</name>
<reference evidence="7 8" key="1">
    <citation type="submission" date="2024-08" db="EMBL/GenBank/DDBJ databases">
        <title>Gnathostoma spinigerum genome.</title>
        <authorList>
            <person name="Gonzalez-Bertolin B."/>
            <person name="Monzon S."/>
            <person name="Zaballos A."/>
            <person name="Jimenez P."/>
            <person name="Dekumyoy P."/>
            <person name="Varona S."/>
            <person name="Cuesta I."/>
            <person name="Sumanam S."/>
            <person name="Adisakwattana P."/>
            <person name="Gasser R.B."/>
            <person name="Hernandez-Gonzalez A."/>
            <person name="Young N.D."/>
            <person name="Perteguer M.J."/>
        </authorList>
    </citation>
    <scope>NUCLEOTIDE SEQUENCE [LARGE SCALE GENOMIC DNA]</scope>
    <source>
        <strain evidence="7">AL3</strain>
        <tissue evidence="7">Liver</tissue>
    </source>
</reference>
<keyword evidence="5" id="KW-0539">Nucleus</keyword>
<keyword evidence="2" id="KW-0678">Repressor</keyword>
<evidence type="ECO:0000256" key="2">
    <source>
        <dbReference type="ARBA" id="ARBA00022491"/>
    </source>
</evidence>
<dbReference type="EMBL" id="JBGFUD010000664">
    <property type="protein sequence ID" value="MFH4974992.1"/>
    <property type="molecule type" value="Genomic_DNA"/>
</dbReference>